<feature type="non-terminal residue" evidence="2">
    <location>
        <position position="1"/>
    </location>
</feature>
<proteinExistence type="predicted"/>
<keyword evidence="1" id="KW-1133">Transmembrane helix</keyword>
<reference evidence="2" key="2">
    <citation type="submission" date="2023-05" db="EMBL/GenBank/DDBJ databases">
        <authorList>
            <person name="Fouks B."/>
        </authorList>
    </citation>
    <scope>NUCLEOTIDE SEQUENCE</scope>
    <source>
        <strain evidence="2">Stay&amp;Tobe</strain>
        <tissue evidence="2">Testes</tissue>
    </source>
</reference>
<accession>A0AAD7Z7C8</accession>
<feature type="transmembrane region" description="Helical" evidence="1">
    <location>
        <begin position="40"/>
        <end position="58"/>
    </location>
</feature>
<evidence type="ECO:0000313" key="2">
    <source>
        <dbReference type="EMBL" id="KAJ9575115.1"/>
    </source>
</evidence>
<feature type="non-terminal residue" evidence="2">
    <location>
        <position position="68"/>
    </location>
</feature>
<protein>
    <submittedName>
        <fullName evidence="2">Uncharacterized protein</fullName>
    </submittedName>
</protein>
<gene>
    <name evidence="2" type="ORF">L9F63_007701</name>
</gene>
<dbReference type="EMBL" id="JASPKZ010010239">
    <property type="protein sequence ID" value="KAJ9575115.1"/>
    <property type="molecule type" value="Genomic_DNA"/>
</dbReference>
<evidence type="ECO:0000313" key="3">
    <source>
        <dbReference type="Proteomes" id="UP001233999"/>
    </source>
</evidence>
<organism evidence="2 3">
    <name type="scientific">Diploptera punctata</name>
    <name type="common">Pacific beetle cockroach</name>
    <dbReference type="NCBI Taxonomy" id="6984"/>
    <lineage>
        <taxon>Eukaryota</taxon>
        <taxon>Metazoa</taxon>
        <taxon>Ecdysozoa</taxon>
        <taxon>Arthropoda</taxon>
        <taxon>Hexapoda</taxon>
        <taxon>Insecta</taxon>
        <taxon>Pterygota</taxon>
        <taxon>Neoptera</taxon>
        <taxon>Polyneoptera</taxon>
        <taxon>Dictyoptera</taxon>
        <taxon>Blattodea</taxon>
        <taxon>Blaberoidea</taxon>
        <taxon>Blaberidae</taxon>
        <taxon>Diplopterinae</taxon>
        <taxon>Diploptera</taxon>
    </lineage>
</organism>
<keyword evidence="3" id="KW-1185">Reference proteome</keyword>
<sequence>SNITLCQLFRNKRSQFSDKNVLLKFSFKNFFMEFIENEPYVTEVPVTILFLIFLVMILSSDSINHYGE</sequence>
<keyword evidence="1" id="KW-0812">Transmembrane</keyword>
<dbReference type="Proteomes" id="UP001233999">
    <property type="component" value="Unassembled WGS sequence"/>
</dbReference>
<comment type="caution">
    <text evidence="2">The sequence shown here is derived from an EMBL/GenBank/DDBJ whole genome shotgun (WGS) entry which is preliminary data.</text>
</comment>
<dbReference type="AlphaFoldDB" id="A0AAD7Z7C8"/>
<keyword evidence="1" id="KW-0472">Membrane</keyword>
<evidence type="ECO:0000256" key="1">
    <source>
        <dbReference type="SAM" id="Phobius"/>
    </source>
</evidence>
<name>A0AAD7Z7C8_DIPPU</name>
<reference evidence="2" key="1">
    <citation type="journal article" date="2023" name="IScience">
        <title>Live-bearing cockroach genome reveals convergent evolutionary mechanisms linked to viviparity in insects and beyond.</title>
        <authorList>
            <person name="Fouks B."/>
            <person name="Harrison M.C."/>
            <person name="Mikhailova A.A."/>
            <person name="Marchal E."/>
            <person name="English S."/>
            <person name="Carruthers M."/>
            <person name="Jennings E.C."/>
            <person name="Chiamaka E.L."/>
            <person name="Frigard R.A."/>
            <person name="Pippel M."/>
            <person name="Attardo G.M."/>
            <person name="Benoit J.B."/>
            <person name="Bornberg-Bauer E."/>
            <person name="Tobe S.S."/>
        </authorList>
    </citation>
    <scope>NUCLEOTIDE SEQUENCE</scope>
    <source>
        <strain evidence="2">Stay&amp;Tobe</strain>
    </source>
</reference>